<dbReference type="AlphaFoldDB" id="C0XU74"/>
<dbReference type="HOGENOM" id="CLU_3198664_0_0_11"/>
<evidence type="ECO:0000313" key="1">
    <source>
        <dbReference type="EMBL" id="EEI16221.1"/>
    </source>
</evidence>
<evidence type="ECO:0000313" key="2">
    <source>
        <dbReference type="Proteomes" id="UP000006196"/>
    </source>
</evidence>
<name>C0XU74_CORLD</name>
<accession>C0XU74</accession>
<protein>
    <submittedName>
        <fullName evidence="1">Uncharacterized protein</fullName>
    </submittedName>
</protein>
<reference evidence="1" key="1">
    <citation type="submission" date="2009-01" db="EMBL/GenBank/DDBJ databases">
        <authorList>
            <person name="Qin X."/>
            <person name="Bachman B."/>
            <person name="Battles P."/>
            <person name="Bell A."/>
            <person name="Bess C."/>
            <person name="Bickham C."/>
            <person name="Chaboub L."/>
            <person name="Chen D."/>
            <person name="Coyle M."/>
            <person name="Deiros D.R."/>
            <person name="Dinh H."/>
            <person name="Forbes L."/>
            <person name="Fowler G."/>
            <person name="Francisco L."/>
            <person name="Fu Q."/>
            <person name="Gubbala S."/>
            <person name="Hale W."/>
            <person name="Han Y."/>
            <person name="Hemphill L."/>
            <person name="Highlander S.K."/>
            <person name="Hirani K."/>
            <person name="Hogues M."/>
            <person name="Jackson L."/>
            <person name="Jakkamsetti A."/>
            <person name="Javaid M."/>
            <person name="Jiang H."/>
            <person name="Korchina V."/>
            <person name="Kovar C."/>
            <person name="Lara F."/>
            <person name="Lee S."/>
            <person name="Mata R."/>
            <person name="Mathew T."/>
            <person name="Moen C."/>
            <person name="Morales K."/>
            <person name="Munidasa M."/>
            <person name="Nazareth L."/>
            <person name="Ngo R."/>
            <person name="Nguyen L."/>
            <person name="Okwuonu G."/>
            <person name="Ongeri F."/>
            <person name="Patil S."/>
            <person name="Petrosino J."/>
            <person name="Pham C."/>
            <person name="Pham P."/>
            <person name="Pu L.-L."/>
            <person name="Puazo M."/>
            <person name="Raj R."/>
            <person name="Reid J."/>
            <person name="Rouhana J."/>
            <person name="Saada N."/>
            <person name="Shang Y."/>
            <person name="Simmons D."/>
            <person name="Thornton R."/>
            <person name="Warren J."/>
            <person name="Weissenberger G."/>
            <person name="Zhang J."/>
            <person name="Zhang L."/>
            <person name="Zhou C."/>
            <person name="Zhu D."/>
            <person name="Muzny D."/>
            <person name="Worley K."/>
            <person name="Gibbs R."/>
        </authorList>
    </citation>
    <scope>NUCLEOTIDE SEQUENCE [LARGE SCALE GENOMIC DNA]</scope>
    <source>
        <strain evidence="1">DSM 44291</strain>
    </source>
</reference>
<dbReference type="STRING" id="525263.HMPREF0298_1994"/>
<keyword evidence="2" id="KW-1185">Reference proteome</keyword>
<sequence>MVIYGNMLDSIFSMPTAKKPKITGTKATRTTVMGEILPVRSGRSL</sequence>
<dbReference type="EMBL" id="ACHJ01000162">
    <property type="protein sequence ID" value="EEI16221.1"/>
    <property type="molecule type" value="Genomic_DNA"/>
</dbReference>
<comment type="caution">
    <text evidence="1">The sequence shown here is derived from an EMBL/GenBank/DDBJ whole genome shotgun (WGS) entry which is preliminary data.</text>
</comment>
<proteinExistence type="predicted"/>
<gene>
    <name evidence="1" type="ORF">HMPREF0298_1994</name>
</gene>
<dbReference type="Proteomes" id="UP000006196">
    <property type="component" value="Unassembled WGS sequence"/>
</dbReference>
<organism evidence="1 2">
    <name type="scientific">Corynebacterium lipophiloflavum (strain ATCC 700352 / DSM 44291 / CCUG 37336 / JCM 10383 / DMMZ 1944)</name>
    <dbReference type="NCBI Taxonomy" id="525263"/>
    <lineage>
        <taxon>Bacteria</taxon>
        <taxon>Bacillati</taxon>
        <taxon>Actinomycetota</taxon>
        <taxon>Actinomycetes</taxon>
        <taxon>Mycobacteriales</taxon>
        <taxon>Corynebacteriaceae</taxon>
        <taxon>Corynebacterium</taxon>
    </lineage>
</organism>